<proteinExistence type="predicted"/>
<dbReference type="Proteomes" id="UP000005408">
    <property type="component" value="Unassembled WGS sequence"/>
</dbReference>
<evidence type="ECO:0000313" key="1">
    <source>
        <dbReference type="EnsemblMetazoa" id="G33017.1:cds"/>
    </source>
</evidence>
<name>A0A8W8MCZ1_MAGGI</name>
<dbReference type="AlphaFoldDB" id="A0A8W8MCZ1"/>
<accession>A0A8W8MCZ1</accession>
<protein>
    <submittedName>
        <fullName evidence="1">Uncharacterized protein</fullName>
    </submittedName>
</protein>
<organism evidence="1 2">
    <name type="scientific">Magallana gigas</name>
    <name type="common">Pacific oyster</name>
    <name type="synonym">Crassostrea gigas</name>
    <dbReference type="NCBI Taxonomy" id="29159"/>
    <lineage>
        <taxon>Eukaryota</taxon>
        <taxon>Metazoa</taxon>
        <taxon>Spiralia</taxon>
        <taxon>Lophotrochozoa</taxon>
        <taxon>Mollusca</taxon>
        <taxon>Bivalvia</taxon>
        <taxon>Autobranchia</taxon>
        <taxon>Pteriomorphia</taxon>
        <taxon>Ostreida</taxon>
        <taxon>Ostreoidea</taxon>
        <taxon>Ostreidae</taxon>
        <taxon>Magallana</taxon>
    </lineage>
</organism>
<dbReference type="EnsemblMetazoa" id="G33017.1">
    <property type="protein sequence ID" value="G33017.1:cds"/>
    <property type="gene ID" value="G33017"/>
</dbReference>
<reference evidence="1" key="1">
    <citation type="submission" date="2022-08" db="UniProtKB">
        <authorList>
            <consortium name="EnsemblMetazoa"/>
        </authorList>
    </citation>
    <scope>IDENTIFICATION</scope>
    <source>
        <strain evidence="1">05x7-T-G4-1.051#20</strain>
    </source>
</reference>
<evidence type="ECO:0000313" key="2">
    <source>
        <dbReference type="Proteomes" id="UP000005408"/>
    </source>
</evidence>
<keyword evidence="2" id="KW-1185">Reference proteome</keyword>
<sequence length="125" mass="14443">MGTTLQEIFLALNCPALSYTGLQCSGKLYPEREELKTRKVFLYEKLSPGAMSFLGLSRNDETSNSLRTSQFEELTIMRNVLQRKYGGIFSAAFQDDVYQLFNAVCPNDRTEETKRKKRLQHHIRL</sequence>